<dbReference type="PROSITE" id="PS51257">
    <property type="entry name" value="PROKAR_LIPOPROTEIN"/>
    <property type="match status" value="1"/>
</dbReference>
<dbReference type="KEGG" id="oho:Oweho_0777"/>
<protein>
    <submittedName>
        <fullName evidence="1">Uncharacterized protein</fullName>
    </submittedName>
</protein>
<reference evidence="1 2" key="1">
    <citation type="journal article" date="2012" name="Stand. Genomic Sci.">
        <title>Genome sequence of the orange-pigmented seawater bacterium Owenweeksia hongkongensis type strain (UST20020801(T)).</title>
        <authorList>
            <person name="Riedel T."/>
            <person name="Held B."/>
            <person name="Nolan M."/>
            <person name="Lucas S."/>
            <person name="Lapidus A."/>
            <person name="Tice H."/>
            <person name="Del Rio T.G."/>
            <person name="Cheng J.F."/>
            <person name="Han C."/>
            <person name="Tapia R."/>
            <person name="Goodwin L.A."/>
            <person name="Pitluck S."/>
            <person name="Liolios K."/>
            <person name="Mavromatis K."/>
            <person name="Pagani I."/>
            <person name="Ivanova N."/>
            <person name="Mikhailova N."/>
            <person name="Pati A."/>
            <person name="Chen A."/>
            <person name="Palaniappan K."/>
            <person name="Rohde M."/>
            <person name="Tindall B.J."/>
            <person name="Detter J.C."/>
            <person name="Goker M."/>
            <person name="Woyke T."/>
            <person name="Bristow J."/>
            <person name="Eisen J.A."/>
            <person name="Markowitz V."/>
            <person name="Hugenholtz P."/>
            <person name="Klenk H.P."/>
            <person name="Kyrpides N.C."/>
        </authorList>
    </citation>
    <scope>NUCLEOTIDE SEQUENCE</scope>
    <source>
        <strain evidence="2">DSM 17368 / JCM 12287 / NRRL B-23963</strain>
    </source>
</reference>
<dbReference type="AlphaFoldDB" id="G8R240"/>
<dbReference type="EMBL" id="CP003156">
    <property type="protein sequence ID" value="AEV31790.1"/>
    <property type="molecule type" value="Genomic_DNA"/>
</dbReference>
<evidence type="ECO:0000313" key="1">
    <source>
        <dbReference type="EMBL" id="AEV31790.1"/>
    </source>
</evidence>
<organism evidence="1 2">
    <name type="scientific">Owenweeksia hongkongensis (strain DSM 17368 / CIP 108786 / JCM 12287 / NRRL B-23963 / UST20020801)</name>
    <dbReference type="NCBI Taxonomy" id="926562"/>
    <lineage>
        <taxon>Bacteria</taxon>
        <taxon>Pseudomonadati</taxon>
        <taxon>Bacteroidota</taxon>
        <taxon>Flavobacteriia</taxon>
        <taxon>Flavobacteriales</taxon>
        <taxon>Owenweeksiaceae</taxon>
        <taxon>Owenweeksia</taxon>
    </lineage>
</organism>
<dbReference type="Proteomes" id="UP000005631">
    <property type="component" value="Chromosome"/>
</dbReference>
<keyword evidence="2" id="KW-1185">Reference proteome</keyword>
<sequence length="165" mass="18864">MNVKNLLFFAIIVSLFACNKEEDEKATINYYMTSNKSRTYDHVMFRFDYTRVIYSHNDRESVVELLPQNIILDLDRPSEIYLGSSPAEPGEIKGYSFQISDVKVVKDGDTIALDQPYQYDDYTEFSLNPAKGDIMNINFVLDVDGSTILDTITGNHWISPKIAVE</sequence>
<gene>
    <name evidence="1" type="ordered locus">Oweho_0777</name>
</gene>
<dbReference type="HOGENOM" id="CLU_1609182_0_0_10"/>
<name>G8R240_OWEHD</name>
<accession>G8R240</accession>
<proteinExistence type="predicted"/>
<evidence type="ECO:0000313" key="2">
    <source>
        <dbReference type="Proteomes" id="UP000005631"/>
    </source>
</evidence>
<dbReference type="STRING" id="926562.Oweho_0777"/>